<dbReference type="Gene3D" id="2.40.10.10">
    <property type="entry name" value="Trypsin-like serine proteases"/>
    <property type="match status" value="1"/>
</dbReference>
<dbReference type="AlphaFoldDB" id="A0A934R0Y5"/>
<dbReference type="SUPFAM" id="SSF50494">
    <property type="entry name" value="Trypsin-like serine proteases"/>
    <property type="match status" value="1"/>
</dbReference>
<dbReference type="GO" id="GO:0043171">
    <property type="term" value="P:peptide catabolic process"/>
    <property type="evidence" value="ECO:0007669"/>
    <property type="project" value="UniProtKB-UniRule"/>
</dbReference>
<keyword evidence="8" id="KW-1185">Reference proteome</keyword>
<keyword evidence="6" id="KW-0720">Serine protease</keyword>
<protein>
    <recommendedName>
        <fullName evidence="6">Dipeptidyl-peptidase</fullName>
        <ecNumber evidence="6">3.4.14.-</ecNumber>
    </recommendedName>
</protein>
<name>A0A934R0Y5_9BACT</name>
<comment type="similarity">
    <text evidence="1 6">Belongs to the peptidase S46 family.</text>
</comment>
<reference evidence="7" key="1">
    <citation type="submission" date="2021-01" db="EMBL/GenBank/DDBJ databases">
        <title>Modified the classification status of verrucomicrobia.</title>
        <authorList>
            <person name="Feng X."/>
        </authorList>
    </citation>
    <scope>NUCLEOTIDE SEQUENCE</scope>
    <source>
        <strain evidence="7">JCM 18052</strain>
    </source>
</reference>
<evidence type="ECO:0000256" key="3">
    <source>
        <dbReference type="ARBA" id="ARBA00022670"/>
    </source>
</evidence>
<evidence type="ECO:0000256" key="1">
    <source>
        <dbReference type="ARBA" id="ARBA00010491"/>
    </source>
</evidence>
<keyword evidence="4" id="KW-0732">Signal</keyword>
<dbReference type="Proteomes" id="UP000600139">
    <property type="component" value="Unassembled WGS sequence"/>
</dbReference>
<evidence type="ECO:0000256" key="4">
    <source>
        <dbReference type="ARBA" id="ARBA00022729"/>
    </source>
</evidence>
<accession>A0A934R0Y5</accession>
<comment type="caution">
    <text evidence="7">The sequence shown here is derived from an EMBL/GenBank/DDBJ whole genome shotgun (WGS) entry which is preliminary data.</text>
</comment>
<dbReference type="EMBL" id="JAENIK010000004">
    <property type="protein sequence ID" value="MBK1814737.1"/>
    <property type="molecule type" value="Genomic_DNA"/>
</dbReference>
<dbReference type="PANTHER" id="PTHR38469">
    <property type="entry name" value="PERIPLASMIC PEPTIDASE SUBFAMILY S1B"/>
    <property type="match status" value="1"/>
</dbReference>
<organism evidence="7 8">
    <name type="scientific">Luteolibacter yonseiensis</name>
    <dbReference type="NCBI Taxonomy" id="1144680"/>
    <lineage>
        <taxon>Bacteria</taxon>
        <taxon>Pseudomonadati</taxon>
        <taxon>Verrucomicrobiota</taxon>
        <taxon>Verrucomicrobiia</taxon>
        <taxon>Verrucomicrobiales</taxon>
        <taxon>Verrucomicrobiaceae</taxon>
        <taxon>Luteolibacter</taxon>
    </lineage>
</organism>
<dbReference type="InterPro" id="IPR043504">
    <property type="entry name" value="Peptidase_S1_PA_chymotrypsin"/>
</dbReference>
<dbReference type="Pfam" id="PF10459">
    <property type="entry name" value="Peptidase_S46"/>
    <property type="match status" value="1"/>
</dbReference>
<evidence type="ECO:0000313" key="8">
    <source>
        <dbReference type="Proteomes" id="UP000600139"/>
    </source>
</evidence>
<dbReference type="InterPro" id="IPR019500">
    <property type="entry name" value="Pep_S46"/>
</dbReference>
<dbReference type="GO" id="GO:0070009">
    <property type="term" value="F:serine-type aminopeptidase activity"/>
    <property type="evidence" value="ECO:0007669"/>
    <property type="project" value="UniProtKB-UniRule"/>
</dbReference>
<evidence type="ECO:0000256" key="6">
    <source>
        <dbReference type="RuleBase" id="RU366067"/>
    </source>
</evidence>
<proteinExistence type="inferred from homology"/>
<keyword evidence="5 6" id="KW-0378">Hydrolase</keyword>
<keyword evidence="3 6" id="KW-0645">Protease</keyword>
<keyword evidence="2 6" id="KW-0031">Aminopeptidase</keyword>
<sequence>MLGILLLSPLQTRADEGMWLFNRPPIKQVEKKYGFRIEQAWLDHLQKSSVRFNTGGSGSFISKNGLLLTNHHVGAGIINSLSTAGKNLMEDGFLARDQSQELPCNDLELNVLMSIRDVTAEVEAVVTDKMSTEEAVAARRAIIAKLQEVPSDETATKRRDVVTLYQGGAYHLYEYRRYSDVRLVFAPERRLGAFGGDPDNFEFPRYCLDCCFFRAYENGKPAVVENYLKWNRNGARDGELVFVSGHPGTTNRELTQAQVERMRDNGLPYYLERSNRKEVLLSAWSEKDKENKRRALGALVGTQNGRKARTASLHGLLDPKFMETRGSAENEFRESLKSDKSTAEVDEAFATIEKEINKDDASRLRFALLGRDAFDSTLFGIARTLVQAADESLKPDAERLAGFNEARRKILELGLFSDDPVYKDFEILRLADSLAFLCNKLGSDDPTVKAVLGGLSPARRAEQLVNGTALEDIARRKALYEGGKAAVDASADPMILLARMVDGEIRRLRKMEEASDEVVKQAHAKIAKARFALAGESRYPDATFSLRLSVGRVTGIPSQKVPFHTTYDGLFARSADQDGKPPFDLPESWKEKRGAIGKDVAMNFISTNDITGGNSGSPIVDRNGELVGVIFDGNFDSLVNNVAYDEKTARAVSVDSAGIWEALDKVYGAENLLDELNAE</sequence>
<dbReference type="GO" id="GO:0008239">
    <property type="term" value="F:dipeptidyl-peptidase activity"/>
    <property type="evidence" value="ECO:0007669"/>
    <property type="project" value="UniProtKB-UniRule"/>
</dbReference>
<dbReference type="GO" id="GO:0006508">
    <property type="term" value="P:proteolysis"/>
    <property type="evidence" value="ECO:0007669"/>
    <property type="project" value="UniProtKB-KW"/>
</dbReference>
<dbReference type="InterPro" id="IPR009003">
    <property type="entry name" value="Peptidase_S1_PA"/>
</dbReference>
<comment type="function">
    <text evidence="6">Catalyzes the removal of dipeptides from the N-terminus of oligopeptides.</text>
</comment>
<dbReference type="EC" id="3.4.14.-" evidence="6"/>
<gene>
    <name evidence="7" type="ORF">JIN84_03875</name>
</gene>
<evidence type="ECO:0000313" key="7">
    <source>
        <dbReference type="EMBL" id="MBK1814737.1"/>
    </source>
</evidence>
<evidence type="ECO:0000256" key="2">
    <source>
        <dbReference type="ARBA" id="ARBA00022438"/>
    </source>
</evidence>
<evidence type="ECO:0000256" key="5">
    <source>
        <dbReference type="ARBA" id="ARBA00022801"/>
    </source>
</evidence>
<dbReference type="PANTHER" id="PTHR38469:SF1">
    <property type="entry name" value="PERIPLASMIC PEPTIDASE SUBFAMILY S1B"/>
    <property type="match status" value="1"/>
</dbReference>